<proteinExistence type="predicted"/>
<feature type="region of interest" description="Disordered" evidence="1">
    <location>
        <begin position="360"/>
        <end position="401"/>
    </location>
</feature>
<feature type="compositionally biased region" description="Low complexity" evidence="1">
    <location>
        <begin position="381"/>
        <end position="401"/>
    </location>
</feature>
<evidence type="ECO:0000313" key="3">
    <source>
        <dbReference type="Proteomes" id="UP001370758"/>
    </source>
</evidence>
<gene>
    <name evidence="2" type="ORF">TWF481_001000</name>
</gene>
<feature type="compositionally biased region" description="Low complexity" evidence="1">
    <location>
        <begin position="364"/>
        <end position="373"/>
    </location>
</feature>
<evidence type="ECO:0000256" key="1">
    <source>
        <dbReference type="SAM" id="MobiDB-lite"/>
    </source>
</evidence>
<feature type="compositionally biased region" description="Basic and acidic residues" evidence="1">
    <location>
        <begin position="432"/>
        <end position="441"/>
    </location>
</feature>
<feature type="region of interest" description="Disordered" evidence="1">
    <location>
        <begin position="432"/>
        <end position="499"/>
    </location>
</feature>
<feature type="region of interest" description="Disordered" evidence="1">
    <location>
        <begin position="16"/>
        <end position="45"/>
    </location>
</feature>
<name>A0AAV9WQ45_9PEZI</name>
<sequence length="663" mass="72573">MLGVANFTMNSTIPYPQDSIPPFPLHSGRRNSAYSSVDSSSRTRSTDYYARATNESARIFSIPSPSSSCTLSSRYSSRESLRTPPSESTMSSHSVDYSTALLPTSGNVQASRSQYRQYDHSQSSIPSMAECFRSSSQSQEMVKRKAASPPSRRGSFAQQVESSSRGRRSSTAVTPLTVPPSINSSKGSLAEFAAQITCLFWFESSHDLAKVASSTTKVIPTTPLIEDAVPSMSFKKWVATILSTTQVSQNVILLALLFIYRLKKLNPSVKGKVGSEYRLLTVALMLGNKFLDDNTYTNKTWAEVSGITVGEIHVMEVEFLSNMRYSLFTSAEEWQEWHVKLGKFGEYWDRARCIPKLSPSHQFSSITPTSTVPPSLPSPPNSNHASPPYGNSHSPSSAYPPALPALPVANVSPKNNSLLQRYREDLDRLESSRKRTLEDTGMHPPAKRLSRSGPSSSSILSQYPPALTIPGPAPNPYATQLPINPNAPMPTPPAALQPQVQPYYPTTTRAMSTVYPSSSAVWTPSQAAASSWTHPTSQLPVASTNTTPGSGSVSGISLAPYPTSRHSSPYPLSSSNNSPTAYSNNSPSIFLTSRESPYRPVRTVSALLVPQQSTEAQHLGQDQMQYQPLTKSRNEYRQGPVPYMQTEYWPQSTNWSLPPSFEP</sequence>
<feature type="compositionally biased region" description="Low complexity" evidence="1">
    <location>
        <begin position="63"/>
        <end position="75"/>
    </location>
</feature>
<dbReference type="CDD" id="cd20557">
    <property type="entry name" value="CYCLIN_ScPCL1-like"/>
    <property type="match status" value="1"/>
</dbReference>
<dbReference type="GO" id="GO:0016538">
    <property type="term" value="F:cyclin-dependent protein serine/threonine kinase regulator activity"/>
    <property type="evidence" value="ECO:0007669"/>
    <property type="project" value="TreeGrafter"/>
</dbReference>
<organism evidence="2 3">
    <name type="scientific">Arthrobotrys musiformis</name>
    <dbReference type="NCBI Taxonomy" id="47236"/>
    <lineage>
        <taxon>Eukaryota</taxon>
        <taxon>Fungi</taxon>
        <taxon>Dikarya</taxon>
        <taxon>Ascomycota</taxon>
        <taxon>Pezizomycotina</taxon>
        <taxon>Orbiliomycetes</taxon>
        <taxon>Orbiliales</taxon>
        <taxon>Orbiliaceae</taxon>
        <taxon>Arthrobotrys</taxon>
    </lineage>
</organism>
<feature type="compositionally biased region" description="Low complexity" evidence="1">
    <location>
        <begin position="567"/>
        <end position="579"/>
    </location>
</feature>
<dbReference type="Proteomes" id="UP001370758">
    <property type="component" value="Unassembled WGS sequence"/>
</dbReference>
<dbReference type="GO" id="GO:0005634">
    <property type="term" value="C:nucleus"/>
    <property type="evidence" value="ECO:0007669"/>
    <property type="project" value="TreeGrafter"/>
</dbReference>
<feature type="compositionally biased region" description="Polar residues" evidence="1">
    <location>
        <begin position="533"/>
        <end position="555"/>
    </location>
</feature>
<evidence type="ECO:0000313" key="2">
    <source>
        <dbReference type="EMBL" id="KAK6512104.1"/>
    </source>
</evidence>
<feature type="compositionally biased region" description="Low complexity" evidence="1">
    <location>
        <begin position="451"/>
        <end position="461"/>
    </location>
</feature>
<accession>A0AAV9WQ45</accession>
<feature type="region of interest" description="Disordered" evidence="1">
    <location>
        <begin position="130"/>
        <end position="178"/>
    </location>
</feature>
<feature type="region of interest" description="Disordered" evidence="1">
    <location>
        <begin position="533"/>
        <end position="588"/>
    </location>
</feature>
<comment type="caution">
    <text evidence="2">The sequence shown here is derived from an EMBL/GenBank/DDBJ whole genome shotgun (WGS) entry which is preliminary data.</text>
</comment>
<reference evidence="2 3" key="1">
    <citation type="submission" date="2023-08" db="EMBL/GenBank/DDBJ databases">
        <authorList>
            <person name="Palmer J.M."/>
        </authorList>
    </citation>
    <scope>NUCLEOTIDE SEQUENCE [LARGE SCALE GENOMIC DNA]</scope>
    <source>
        <strain evidence="2 3">TWF481</strain>
    </source>
</reference>
<dbReference type="PANTHER" id="PTHR15615:SF118">
    <property type="entry name" value="CYCLIN, HYPOTHETICAL (EUROFUNG)"/>
    <property type="match status" value="1"/>
</dbReference>
<keyword evidence="3" id="KW-1185">Reference proteome</keyword>
<dbReference type="PANTHER" id="PTHR15615">
    <property type="match status" value="1"/>
</dbReference>
<feature type="compositionally biased region" description="Pro residues" evidence="1">
    <location>
        <begin position="485"/>
        <end position="495"/>
    </location>
</feature>
<dbReference type="Gene3D" id="1.10.472.10">
    <property type="entry name" value="Cyclin-like"/>
    <property type="match status" value="1"/>
</dbReference>
<dbReference type="InterPro" id="IPR013922">
    <property type="entry name" value="Cyclin_PHO80-like"/>
</dbReference>
<feature type="compositionally biased region" description="Polar residues" evidence="1">
    <location>
        <begin position="83"/>
        <end position="95"/>
    </location>
</feature>
<feature type="compositionally biased region" description="Polar residues" evidence="1">
    <location>
        <begin position="156"/>
        <end position="178"/>
    </location>
</feature>
<dbReference type="GO" id="GO:0000307">
    <property type="term" value="C:cyclin-dependent protein kinase holoenzyme complex"/>
    <property type="evidence" value="ECO:0007669"/>
    <property type="project" value="TreeGrafter"/>
</dbReference>
<dbReference type="GO" id="GO:0019901">
    <property type="term" value="F:protein kinase binding"/>
    <property type="evidence" value="ECO:0007669"/>
    <property type="project" value="InterPro"/>
</dbReference>
<evidence type="ECO:0008006" key="4">
    <source>
        <dbReference type="Google" id="ProtNLM"/>
    </source>
</evidence>
<dbReference type="Pfam" id="PF08613">
    <property type="entry name" value="Cyclin"/>
    <property type="match status" value="1"/>
</dbReference>
<dbReference type="EMBL" id="JAVHJL010000001">
    <property type="protein sequence ID" value="KAK6512104.1"/>
    <property type="molecule type" value="Genomic_DNA"/>
</dbReference>
<protein>
    <recommendedName>
        <fullName evidence="4">Cyclin</fullName>
    </recommendedName>
</protein>
<dbReference type="AlphaFoldDB" id="A0AAV9WQ45"/>
<feature type="compositionally biased region" description="Low complexity" evidence="1">
    <location>
        <begin position="30"/>
        <end position="45"/>
    </location>
</feature>
<feature type="region of interest" description="Disordered" evidence="1">
    <location>
        <begin position="63"/>
        <end position="95"/>
    </location>
</feature>